<protein>
    <submittedName>
        <fullName evidence="1">Uncharacterized protein</fullName>
    </submittedName>
</protein>
<dbReference type="Proteomes" id="UP001565474">
    <property type="component" value="Unassembled WGS sequence"/>
</dbReference>
<keyword evidence="2" id="KW-1185">Reference proteome</keyword>
<comment type="caution">
    <text evidence="1">The sequence shown here is derived from an EMBL/GenBank/DDBJ whole genome shotgun (WGS) entry which is preliminary data.</text>
</comment>
<organism evidence="1 2">
    <name type="scientific">Bradyrhizobium yuanmingense</name>
    <dbReference type="NCBI Taxonomy" id="108015"/>
    <lineage>
        <taxon>Bacteria</taxon>
        <taxon>Pseudomonadati</taxon>
        <taxon>Pseudomonadota</taxon>
        <taxon>Alphaproteobacteria</taxon>
        <taxon>Hyphomicrobiales</taxon>
        <taxon>Nitrobacteraceae</taxon>
        <taxon>Bradyrhizobium</taxon>
    </lineage>
</organism>
<evidence type="ECO:0000313" key="1">
    <source>
        <dbReference type="EMBL" id="MEY9470861.1"/>
    </source>
</evidence>
<gene>
    <name evidence="1" type="ORF">ABH992_003260</name>
</gene>
<dbReference type="EMBL" id="JBGBZN010000002">
    <property type="protein sequence ID" value="MEY9470861.1"/>
    <property type="molecule type" value="Genomic_DNA"/>
</dbReference>
<name>A0ABV4GGN2_9BRAD</name>
<dbReference type="RefSeq" id="WP_370091037.1">
    <property type="nucleotide sequence ID" value="NZ_JBGBZN010000002.1"/>
</dbReference>
<sequence length="157" mass="18239">MLEIYNFSSRLTDKERERLWPVLGYLIGIAFSLWRSVFLSLPERTSSEIYKHAHDILSILLETNAVGFTQDKLTLQWMAGYYNNNAILRLSDMYSDPGALAVIKEVMPVNVHETVLGWYRPERQSEFSVLTPTKQWELAFDAFEMTFKLLKRVAGIE</sequence>
<evidence type="ECO:0000313" key="2">
    <source>
        <dbReference type="Proteomes" id="UP001565474"/>
    </source>
</evidence>
<reference evidence="1 2" key="1">
    <citation type="submission" date="2024-07" db="EMBL/GenBank/DDBJ databases">
        <title>Genomic Encyclopedia of Type Strains, Phase V (KMG-V): Genome sequencing to study the core and pangenomes of soil and plant-associated prokaryotes.</title>
        <authorList>
            <person name="Whitman W."/>
        </authorList>
    </citation>
    <scope>NUCLEOTIDE SEQUENCE [LARGE SCALE GENOMIC DNA]</scope>
    <source>
        <strain evidence="1 2">USDA 222</strain>
    </source>
</reference>
<accession>A0ABV4GGN2</accession>
<proteinExistence type="predicted"/>